<dbReference type="GO" id="GO:0003676">
    <property type="term" value="F:nucleic acid binding"/>
    <property type="evidence" value="ECO:0007669"/>
    <property type="project" value="InterPro"/>
</dbReference>
<dbReference type="PROSITE" id="PS50158">
    <property type="entry name" value="ZF_CCHC"/>
    <property type="match status" value="1"/>
</dbReference>
<feature type="region of interest" description="Disordered" evidence="2">
    <location>
        <begin position="210"/>
        <end position="246"/>
    </location>
</feature>
<dbReference type="InterPro" id="IPR021109">
    <property type="entry name" value="Peptidase_aspartic_dom_sf"/>
</dbReference>
<organism evidence="4 5">
    <name type="scientific">Mikania micrantha</name>
    <name type="common">bitter vine</name>
    <dbReference type="NCBI Taxonomy" id="192012"/>
    <lineage>
        <taxon>Eukaryota</taxon>
        <taxon>Viridiplantae</taxon>
        <taxon>Streptophyta</taxon>
        <taxon>Embryophyta</taxon>
        <taxon>Tracheophyta</taxon>
        <taxon>Spermatophyta</taxon>
        <taxon>Magnoliopsida</taxon>
        <taxon>eudicotyledons</taxon>
        <taxon>Gunneridae</taxon>
        <taxon>Pentapetalae</taxon>
        <taxon>asterids</taxon>
        <taxon>campanulids</taxon>
        <taxon>Asterales</taxon>
        <taxon>Asteraceae</taxon>
        <taxon>Asteroideae</taxon>
        <taxon>Heliantheae alliance</taxon>
        <taxon>Eupatorieae</taxon>
        <taxon>Mikania</taxon>
    </lineage>
</organism>
<dbReference type="OrthoDB" id="407598at2759"/>
<evidence type="ECO:0000256" key="2">
    <source>
        <dbReference type="SAM" id="MobiDB-lite"/>
    </source>
</evidence>
<dbReference type="InterPro" id="IPR001878">
    <property type="entry name" value="Znf_CCHC"/>
</dbReference>
<feature type="compositionally biased region" description="Polar residues" evidence="2">
    <location>
        <begin position="231"/>
        <end position="243"/>
    </location>
</feature>
<dbReference type="Proteomes" id="UP000326396">
    <property type="component" value="Linkage Group LG5"/>
</dbReference>
<sequence length="760" mass="87414">MQPQPRSEEETETETDPFVWEDGTGDYPPFEQGNHNPFARREPRTLPHRDDPLRSMGVKIDILEFDGKAEPDMFIDWLQTVERVFDLRDVPDTFKVKLVAVKLRSYASLWWEHVKKKRAQEGRSKVKTWIKMKNLLRDKFLPPNFHQEAFVDYHNVSQRSTSVEELICEFDRLRMRCGAEEEEEHIIARFLGALRPEISDVVQLQQYWTSDNPRPAMGPPPNNRFNTTRPEGSNTGPAPNPSSRGPPRCFKCGGLGRFARECPNTQLVTLVEDSPPVYDTEADDGQDDIPETIYPDKGKSLNVRRTLSTNPAPAVEDDLWLRHNIFRTKCTVRDKVCTIIIDGGSCENMVATVMVEKLGLKVDPHPEPYQLTWLKKGNMVKVNQRCLIPFSIGNKYRDEVWCEVIPMDACHILLGRPWQYDRRIIHDGFLNMYTFKKDGTHIRLAPLNTRSSKTEACALNKSAFMDVARVTQPAIVFAMVIIEANPQVGFIQFWEATSSCNDTDHMINVGQLYRLNGNHEGLTNYRTDCLNYKAPIGPDTQVDQTDLAVLAAQTGFAYQETSNAPGQFMGQLVMPNEKLTTPEEKIIKVVYETRYMEKINIMFSLPWTYAGMDDLWGEVTLRLPEVNPNDFQIKYVDRNNNTIPIIDVCNLHTCMADSSWNDKNTLSIKGTQETRFRKKPIKSEIVNWCSDFYQKYEIAAPKIETYCKTEDNSADCFRLQSEFIRRGNWTRISSDDDLQACIADLNSLKIRMFIEYSPYT</sequence>
<dbReference type="AlphaFoldDB" id="A0A5N6MNR9"/>
<feature type="compositionally biased region" description="Basic and acidic residues" evidence="2">
    <location>
        <begin position="39"/>
        <end position="51"/>
    </location>
</feature>
<feature type="region of interest" description="Disordered" evidence="2">
    <location>
        <begin position="1"/>
        <end position="51"/>
    </location>
</feature>
<gene>
    <name evidence="4" type="ORF">E3N88_30863</name>
</gene>
<reference evidence="4 5" key="1">
    <citation type="submission" date="2019-05" db="EMBL/GenBank/DDBJ databases">
        <title>Mikania micrantha, genome provides insights into the molecular mechanism of rapid growth.</title>
        <authorList>
            <person name="Liu B."/>
        </authorList>
    </citation>
    <scope>NUCLEOTIDE SEQUENCE [LARGE SCALE GENOMIC DNA]</scope>
    <source>
        <strain evidence="4">NLD-2019</strain>
        <tissue evidence="4">Leaf</tissue>
    </source>
</reference>
<proteinExistence type="predicted"/>
<dbReference type="InterPro" id="IPR036875">
    <property type="entry name" value="Znf_CCHC_sf"/>
</dbReference>
<accession>A0A5N6MNR9</accession>
<protein>
    <recommendedName>
        <fullName evidence="3">CCHC-type domain-containing protein</fullName>
    </recommendedName>
</protein>
<dbReference type="Gene3D" id="2.40.70.10">
    <property type="entry name" value="Acid Proteases"/>
    <property type="match status" value="1"/>
</dbReference>
<evidence type="ECO:0000313" key="5">
    <source>
        <dbReference type="Proteomes" id="UP000326396"/>
    </source>
</evidence>
<keyword evidence="1" id="KW-0863">Zinc-finger</keyword>
<evidence type="ECO:0000259" key="3">
    <source>
        <dbReference type="PROSITE" id="PS50158"/>
    </source>
</evidence>
<dbReference type="SUPFAM" id="SSF57756">
    <property type="entry name" value="Retrovirus zinc finger-like domains"/>
    <property type="match status" value="1"/>
</dbReference>
<evidence type="ECO:0000313" key="4">
    <source>
        <dbReference type="EMBL" id="KAD3641639.1"/>
    </source>
</evidence>
<dbReference type="CDD" id="cd00303">
    <property type="entry name" value="retropepsin_like"/>
    <property type="match status" value="1"/>
</dbReference>
<dbReference type="GO" id="GO:0008270">
    <property type="term" value="F:zinc ion binding"/>
    <property type="evidence" value="ECO:0007669"/>
    <property type="project" value="UniProtKB-KW"/>
</dbReference>
<dbReference type="InterPro" id="IPR005162">
    <property type="entry name" value="Retrotrans_gag_dom"/>
</dbReference>
<feature type="domain" description="CCHC-type" evidence="3">
    <location>
        <begin position="248"/>
        <end position="264"/>
    </location>
</feature>
<comment type="caution">
    <text evidence="4">The sequence shown here is derived from an EMBL/GenBank/DDBJ whole genome shotgun (WGS) entry which is preliminary data.</text>
</comment>
<dbReference type="EMBL" id="SZYD01000015">
    <property type="protein sequence ID" value="KAD3641639.1"/>
    <property type="molecule type" value="Genomic_DNA"/>
</dbReference>
<dbReference type="Pfam" id="PF03732">
    <property type="entry name" value="Retrotrans_gag"/>
    <property type="match status" value="1"/>
</dbReference>
<name>A0A5N6MNR9_9ASTR</name>
<dbReference type="PANTHER" id="PTHR35046">
    <property type="entry name" value="ZINC KNUCKLE (CCHC-TYPE) FAMILY PROTEIN"/>
    <property type="match status" value="1"/>
</dbReference>
<keyword evidence="5" id="KW-1185">Reference proteome</keyword>
<keyword evidence="1" id="KW-0479">Metal-binding</keyword>
<dbReference type="PANTHER" id="PTHR35046:SF23">
    <property type="entry name" value="NUCLEOTIDYLTRANSFERASE, RIBONUCLEASE H"/>
    <property type="match status" value="1"/>
</dbReference>
<evidence type="ECO:0000256" key="1">
    <source>
        <dbReference type="PROSITE-ProRule" id="PRU00047"/>
    </source>
</evidence>
<keyword evidence="1" id="KW-0862">Zinc</keyword>